<dbReference type="PANTHER" id="PTHR36444:SF3">
    <property type="entry name" value="TRANSCRIPTIONAL ACTIVATOR, PUTATIVE-RELATED"/>
    <property type="match status" value="1"/>
</dbReference>
<dbReference type="Proteomes" id="UP000095094">
    <property type="component" value="Unassembled WGS sequence"/>
</dbReference>
<dbReference type="Gene3D" id="3.20.80.10">
    <property type="entry name" value="Regulatory factor, effector binding domain"/>
    <property type="match status" value="1"/>
</dbReference>
<sequence>MDFRIEKKENIALIGYQKTINRIDYKENYQEISACWVALTEEKVEQLLTVAAEKTAGFYGVSDSNQPQLSVFNYMIGVKRHEAKDALKILTSIHLPESSWAVYTCEGAIAQAVSTSDTDQLNNLMKRKNQLKAPWQFEAMQENRALPRIEYYPLGDMMSNAYVCELWIPIKEG</sequence>
<name>A0A1E5GD78_9ENTE</name>
<comment type="caution">
    <text evidence="2">The sequence shown here is derived from an EMBL/GenBank/DDBJ whole genome shotgun (WGS) entry which is preliminary data.</text>
</comment>
<evidence type="ECO:0000259" key="1">
    <source>
        <dbReference type="SMART" id="SM00871"/>
    </source>
</evidence>
<reference evidence="3" key="1">
    <citation type="submission" date="2016-09" db="EMBL/GenBank/DDBJ databases">
        <authorList>
            <person name="Gulvik C.A."/>
        </authorList>
    </citation>
    <scope>NUCLEOTIDE SEQUENCE [LARGE SCALE GENOMIC DNA]</scope>
    <source>
        <strain evidence="3">LMG 8895</strain>
    </source>
</reference>
<dbReference type="InterPro" id="IPR053182">
    <property type="entry name" value="YobU-like_regulator"/>
</dbReference>
<dbReference type="InterPro" id="IPR010499">
    <property type="entry name" value="AraC_E-bd"/>
</dbReference>
<proteinExistence type="predicted"/>
<protein>
    <recommendedName>
        <fullName evidence="1">AraC effector-binding domain-containing protein</fullName>
    </recommendedName>
</protein>
<dbReference type="InterPro" id="IPR029441">
    <property type="entry name" value="Cass2"/>
</dbReference>
<dbReference type="SUPFAM" id="SSF55136">
    <property type="entry name" value="Probable bacterial effector-binding domain"/>
    <property type="match status" value="1"/>
</dbReference>
<gene>
    <name evidence="2" type="ORF">BCR25_09250</name>
</gene>
<dbReference type="AlphaFoldDB" id="A0A1E5GD78"/>
<organism evidence="2 3">
    <name type="scientific">Enterococcus termitis</name>
    <dbReference type="NCBI Taxonomy" id="332950"/>
    <lineage>
        <taxon>Bacteria</taxon>
        <taxon>Bacillati</taxon>
        <taxon>Bacillota</taxon>
        <taxon>Bacilli</taxon>
        <taxon>Lactobacillales</taxon>
        <taxon>Enterococcaceae</taxon>
        <taxon>Enterococcus</taxon>
    </lineage>
</organism>
<evidence type="ECO:0000313" key="2">
    <source>
        <dbReference type="EMBL" id="OEG10639.1"/>
    </source>
</evidence>
<dbReference type="RefSeq" id="WP_069664420.1">
    <property type="nucleotide sequence ID" value="NZ_JBHUJJ010000001.1"/>
</dbReference>
<evidence type="ECO:0000313" key="3">
    <source>
        <dbReference type="Proteomes" id="UP000095094"/>
    </source>
</evidence>
<keyword evidence="3" id="KW-1185">Reference proteome</keyword>
<dbReference type="EMBL" id="MIJY01000043">
    <property type="protein sequence ID" value="OEG10639.1"/>
    <property type="molecule type" value="Genomic_DNA"/>
</dbReference>
<dbReference type="Pfam" id="PF14526">
    <property type="entry name" value="Cass2"/>
    <property type="match status" value="1"/>
</dbReference>
<dbReference type="PANTHER" id="PTHR36444">
    <property type="entry name" value="TRANSCRIPTIONAL REGULATOR PROTEIN YOBU-RELATED"/>
    <property type="match status" value="1"/>
</dbReference>
<feature type="domain" description="AraC effector-binding" evidence="1">
    <location>
        <begin position="1"/>
        <end position="171"/>
    </location>
</feature>
<dbReference type="InterPro" id="IPR011256">
    <property type="entry name" value="Reg_factor_effector_dom_sf"/>
</dbReference>
<accession>A0A1E5GD78</accession>
<dbReference type="SMART" id="SM00871">
    <property type="entry name" value="AraC_E_bind"/>
    <property type="match status" value="1"/>
</dbReference>